<evidence type="ECO:0000313" key="1">
    <source>
        <dbReference type="EMBL" id="GJU08445.1"/>
    </source>
</evidence>
<keyword evidence="2" id="KW-1185">Reference proteome</keyword>
<reference evidence="1" key="2">
    <citation type="submission" date="2022-01" db="EMBL/GenBank/DDBJ databases">
        <authorList>
            <person name="Yamashiro T."/>
            <person name="Shiraishi A."/>
            <person name="Satake H."/>
            <person name="Nakayama K."/>
        </authorList>
    </citation>
    <scope>NUCLEOTIDE SEQUENCE</scope>
</reference>
<protein>
    <submittedName>
        <fullName evidence="1">Uncharacterized protein</fullName>
    </submittedName>
</protein>
<evidence type="ECO:0000313" key="2">
    <source>
        <dbReference type="Proteomes" id="UP001151760"/>
    </source>
</evidence>
<dbReference type="EMBL" id="BQNB010021632">
    <property type="protein sequence ID" value="GJU08445.1"/>
    <property type="molecule type" value="Genomic_DNA"/>
</dbReference>
<comment type="caution">
    <text evidence="1">The sequence shown here is derived from an EMBL/GenBank/DDBJ whole genome shotgun (WGS) entry which is preliminary data.</text>
</comment>
<dbReference type="Proteomes" id="UP001151760">
    <property type="component" value="Unassembled WGS sequence"/>
</dbReference>
<proteinExistence type="predicted"/>
<name>A0ABQ5J7E5_9ASTR</name>
<gene>
    <name evidence="1" type="ORF">Tco_1124875</name>
</gene>
<organism evidence="1 2">
    <name type="scientific">Tanacetum coccineum</name>
    <dbReference type="NCBI Taxonomy" id="301880"/>
    <lineage>
        <taxon>Eukaryota</taxon>
        <taxon>Viridiplantae</taxon>
        <taxon>Streptophyta</taxon>
        <taxon>Embryophyta</taxon>
        <taxon>Tracheophyta</taxon>
        <taxon>Spermatophyta</taxon>
        <taxon>Magnoliopsida</taxon>
        <taxon>eudicotyledons</taxon>
        <taxon>Gunneridae</taxon>
        <taxon>Pentapetalae</taxon>
        <taxon>asterids</taxon>
        <taxon>campanulids</taxon>
        <taxon>Asterales</taxon>
        <taxon>Asteraceae</taxon>
        <taxon>Asteroideae</taxon>
        <taxon>Anthemideae</taxon>
        <taxon>Anthemidinae</taxon>
        <taxon>Tanacetum</taxon>
    </lineage>
</organism>
<accession>A0ABQ5J7E5</accession>
<reference evidence="1" key="1">
    <citation type="journal article" date="2022" name="Int. J. Mol. Sci.">
        <title>Draft Genome of Tanacetum Coccineum: Genomic Comparison of Closely Related Tanacetum-Family Plants.</title>
        <authorList>
            <person name="Yamashiro T."/>
            <person name="Shiraishi A."/>
            <person name="Nakayama K."/>
            <person name="Satake H."/>
        </authorList>
    </citation>
    <scope>NUCLEOTIDE SEQUENCE</scope>
</reference>
<sequence>MRDRIGCLDVACLDFGMNCLHINVRRLLDFIDVFGYFHDTLAMPSHFCKKFRWGTVFATTCRNFIEPRSGHRMKRTNRRTRVPINLHPCHIEEKMTIKEVKEESVIEWKIKVTTKEGVVIKFPGKFHGYESATEEEVEENEALKEVWERIEYVISDSDSDFESTASS</sequence>